<comment type="similarity">
    <text evidence="5">Belongs to the major facilitator superfamily. Phosphate:H(+) symporter (TC 2.A.1.9) family.</text>
</comment>
<evidence type="ECO:0000259" key="8">
    <source>
        <dbReference type="Pfam" id="PF23262"/>
    </source>
</evidence>
<dbReference type="Pfam" id="PF23262">
    <property type="entry name" value="NFD4_C"/>
    <property type="match status" value="1"/>
</dbReference>
<keyword evidence="3 6" id="KW-1133">Transmembrane helix</keyword>
<dbReference type="Gene3D" id="1.20.1250.20">
    <property type="entry name" value="MFS general substrate transporter like domains"/>
    <property type="match status" value="1"/>
</dbReference>
<sequence>MATQWLSLIGAIWLQSINGTNSNFPAYSSQLKRLLSLSQIQLNNLALASDAGKLFGWFSGVAAAYLPLWLVLMIGATLGFIGYGLQYLFITEQMPSLTYWQIFLLTTLAGNSICWINTVSNIVAIQNFPLDRQIAVGLSTSYQGLTAKIFTAVVDAVDRNSPKQRAQTYLLLNAVLPLLICVAASPVAKNVKIGKMKNLAGGFVAMFAITTATGVYAILSCFSFVTDYFSPLVFAVGMGVFLVLPLAIPVSERIRETTQQKCWIRKDNRVCNIDHLTPISVITENGEKQGNEDVKLEVSDEEVNNVKEELGAREMIKRLDFWLYYLVYLFGATLGLVYLNNLGQIVESRGSSRTSSIVSLCSAFTFFGRLIPSLFDYYLSKRNWVISRPASIAMTMIPLSGAFFLLLVKTNNNNLGLLYLSTAIIGTCTGAITSISVPTTTELFGAQNFGINHNILVTNIPVGSFLFGDFAAFLYKRQENRPNGGCMGVKCYQTTFLLWGSLCVFGTFLAMILHWRTRKFYSHNRG</sequence>
<feature type="transmembrane region" description="Helical" evidence="6">
    <location>
        <begin position="455"/>
        <end position="475"/>
    </location>
</feature>
<evidence type="ECO:0000313" key="10">
    <source>
        <dbReference type="Proteomes" id="UP001161247"/>
    </source>
</evidence>
<dbReference type="PANTHER" id="PTHR21576">
    <property type="entry name" value="UNCHARACTERIZED NODULIN-LIKE PROTEIN"/>
    <property type="match status" value="1"/>
</dbReference>
<feature type="transmembrane region" description="Helical" evidence="6">
    <location>
        <begin position="231"/>
        <end position="251"/>
    </location>
</feature>
<accession>A0AAV1DGY2</accession>
<dbReference type="EMBL" id="OX459122">
    <property type="protein sequence ID" value="CAI9107110.1"/>
    <property type="molecule type" value="Genomic_DNA"/>
</dbReference>
<feature type="transmembrane region" description="Helical" evidence="6">
    <location>
        <begin position="415"/>
        <end position="435"/>
    </location>
</feature>
<feature type="transmembrane region" description="Helical" evidence="6">
    <location>
        <begin position="496"/>
        <end position="515"/>
    </location>
</feature>
<dbReference type="GO" id="GO:0016020">
    <property type="term" value="C:membrane"/>
    <property type="evidence" value="ECO:0007669"/>
    <property type="project" value="UniProtKB-SubCell"/>
</dbReference>
<proteinExistence type="inferred from homology"/>
<evidence type="ECO:0000256" key="2">
    <source>
        <dbReference type="ARBA" id="ARBA00022692"/>
    </source>
</evidence>
<dbReference type="InterPro" id="IPR056555">
    <property type="entry name" value="NFD4_C"/>
</dbReference>
<dbReference type="SUPFAM" id="SSF103473">
    <property type="entry name" value="MFS general substrate transporter"/>
    <property type="match status" value="2"/>
</dbReference>
<evidence type="ECO:0000256" key="1">
    <source>
        <dbReference type="ARBA" id="ARBA00004141"/>
    </source>
</evidence>
<dbReference type="Proteomes" id="UP001161247">
    <property type="component" value="Chromosome 5"/>
</dbReference>
<keyword evidence="2 6" id="KW-0812">Transmembrane</keyword>
<dbReference type="AlphaFoldDB" id="A0AAV1DGY2"/>
<comment type="subcellular location">
    <subcellularLocation>
        <location evidence="1">Membrane</location>
        <topology evidence="1">Multi-pass membrane protein</topology>
    </subcellularLocation>
</comment>
<evidence type="ECO:0000313" key="9">
    <source>
        <dbReference type="EMBL" id="CAI9107110.1"/>
    </source>
</evidence>
<feature type="transmembrane region" description="Helical" evidence="6">
    <location>
        <begin position="200"/>
        <end position="225"/>
    </location>
</feature>
<feature type="transmembrane region" description="Helical" evidence="6">
    <location>
        <begin position="390"/>
        <end position="408"/>
    </location>
</feature>
<dbReference type="Pfam" id="PF06813">
    <property type="entry name" value="Nodulin-like"/>
    <property type="match status" value="1"/>
</dbReference>
<organism evidence="9 10">
    <name type="scientific">Oldenlandia corymbosa var. corymbosa</name>
    <dbReference type="NCBI Taxonomy" id="529605"/>
    <lineage>
        <taxon>Eukaryota</taxon>
        <taxon>Viridiplantae</taxon>
        <taxon>Streptophyta</taxon>
        <taxon>Embryophyta</taxon>
        <taxon>Tracheophyta</taxon>
        <taxon>Spermatophyta</taxon>
        <taxon>Magnoliopsida</taxon>
        <taxon>eudicotyledons</taxon>
        <taxon>Gunneridae</taxon>
        <taxon>Pentapetalae</taxon>
        <taxon>asterids</taxon>
        <taxon>lamiids</taxon>
        <taxon>Gentianales</taxon>
        <taxon>Rubiaceae</taxon>
        <taxon>Rubioideae</taxon>
        <taxon>Spermacoceae</taxon>
        <taxon>Hedyotis-Oldenlandia complex</taxon>
        <taxon>Oldenlandia</taxon>
    </lineage>
</organism>
<dbReference type="InterPro" id="IPR010658">
    <property type="entry name" value="Nodulin-like"/>
</dbReference>
<name>A0AAV1DGY2_OLDCO</name>
<evidence type="ECO:0000259" key="7">
    <source>
        <dbReference type="Pfam" id="PF06813"/>
    </source>
</evidence>
<keyword evidence="4 6" id="KW-0472">Membrane</keyword>
<evidence type="ECO:0000256" key="6">
    <source>
        <dbReference type="SAM" id="Phobius"/>
    </source>
</evidence>
<feature type="transmembrane region" description="Helical" evidence="6">
    <location>
        <begin position="321"/>
        <end position="339"/>
    </location>
</feature>
<reference evidence="9" key="1">
    <citation type="submission" date="2023-03" db="EMBL/GenBank/DDBJ databases">
        <authorList>
            <person name="Julca I."/>
        </authorList>
    </citation>
    <scope>NUCLEOTIDE SEQUENCE</scope>
</reference>
<protein>
    <submittedName>
        <fullName evidence="9">OLC1v1006398C1</fullName>
    </submittedName>
</protein>
<feature type="domain" description="NFD4 C-terminal" evidence="8">
    <location>
        <begin position="306"/>
        <end position="522"/>
    </location>
</feature>
<feature type="domain" description="Nodulin-like" evidence="7">
    <location>
        <begin position="4"/>
        <end position="250"/>
    </location>
</feature>
<feature type="transmembrane region" description="Helical" evidence="6">
    <location>
        <begin position="169"/>
        <end position="188"/>
    </location>
</feature>
<keyword evidence="10" id="KW-1185">Reference proteome</keyword>
<feature type="transmembrane region" description="Helical" evidence="6">
    <location>
        <begin position="62"/>
        <end position="85"/>
    </location>
</feature>
<evidence type="ECO:0000256" key="4">
    <source>
        <dbReference type="ARBA" id="ARBA00023136"/>
    </source>
</evidence>
<feature type="transmembrane region" description="Helical" evidence="6">
    <location>
        <begin position="97"/>
        <end position="118"/>
    </location>
</feature>
<evidence type="ECO:0000256" key="3">
    <source>
        <dbReference type="ARBA" id="ARBA00022989"/>
    </source>
</evidence>
<gene>
    <name evidence="9" type="ORF">OLC1_LOCUS15498</name>
</gene>
<dbReference type="PANTHER" id="PTHR21576:SF11">
    <property type="entry name" value="MAJOR FACILITATOR SUPERFAMILY PROTEIN"/>
    <property type="match status" value="1"/>
</dbReference>
<dbReference type="InterPro" id="IPR036259">
    <property type="entry name" value="MFS_trans_sf"/>
</dbReference>
<evidence type="ECO:0000256" key="5">
    <source>
        <dbReference type="ARBA" id="ARBA00044504"/>
    </source>
</evidence>